<gene>
    <name evidence="1" type="ORF">RND81_06G044200</name>
</gene>
<dbReference type="AlphaFoldDB" id="A0AAW1K7N8"/>
<proteinExistence type="predicted"/>
<accession>A0AAW1K7N8</accession>
<reference evidence="1" key="1">
    <citation type="submission" date="2024-03" db="EMBL/GenBank/DDBJ databases">
        <title>WGS assembly of Saponaria officinalis var. Norfolk2.</title>
        <authorList>
            <person name="Jenkins J."/>
            <person name="Shu S."/>
            <person name="Grimwood J."/>
            <person name="Barry K."/>
            <person name="Goodstein D."/>
            <person name="Schmutz J."/>
            <person name="Leebens-Mack J."/>
            <person name="Osbourn A."/>
        </authorList>
    </citation>
    <scope>NUCLEOTIDE SEQUENCE [LARGE SCALE GENOMIC DNA]</scope>
    <source>
        <strain evidence="1">JIC</strain>
    </source>
</reference>
<keyword evidence="2" id="KW-1185">Reference proteome</keyword>
<evidence type="ECO:0000313" key="1">
    <source>
        <dbReference type="EMBL" id="KAK9713683.1"/>
    </source>
</evidence>
<organism evidence="1 2">
    <name type="scientific">Saponaria officinalis</name>
    <name type="common">Common soapwort</name>
    <name type="synonym">Lychnis saponaria</name>
    <dbReference type="NCBI Taxonomy" id="3572"/>
    <lineage>
        <taxon>Eukaryota</taxon>
        <taxon>Viridiplantae</taxon>
        <taxon>Streptophyta</taxon>
        <taxon>Embryophyta</taxon>
        <taxon>Tracheophyta</taxon>
        <taxon>Spermatophyta</taxon>
        <taxon>Magnoliopsida</taxon>
        <taxon>eudicotyledons</taxon>
        <taxon>Gunneridae</taxon>
        <taxon>Pentapetalae</taxon>
        <taxon>Caryophyllales</taxon>
        <taxon>Caryophyllaceae</taxon>
        <taxon>Caryophylleae</taxon>
        <taxon>Saponaria</taxon>
    </lineage>
</organism>
<protein>
    <submittedName>
        <fullName evidence="1">Uncharacterized protein</fullName>
    </submittedName>
</protein>
<evidence type="ECO:0000313" key="2">
    <source>
        <dbReference type="Proteomes" id="UP001443914"/>
    </source>
</evidence>
<sequence>MEETSVQINMIKIFLPLTQKSYNSSLHNSKSITIIINKKKRNAYSIDLSVEKNSCAQWLPNADHLFPRNAYANIMILKIISYQVTRKYFPEVTFYDCVSSLIHFF</sequence>
<comment type="caution">
    <text evidence="1">The sequence shown here is derived from an EMBL/GenBank/DDBJ whole genome shotgun (WGS) entry which is preliminary data.</text>
</comment>
<dbReference type="Proteomes" id="UP001443914">
    <property type="component" value="Unassembled WGS sequence"/>
</dbReference>
<name>A0AAW1K7N8_SAPOF</name>
<dbReference type="EMBL" id="JBDFQZ010000006">
    <property type="protein sequence ID" value="KAK9713683.1"/>
    <property type="molecule type" value="Genomic_DNA"/>
</dbReference>